<keyword evidence="2" id="KW-1185">Reference proteome</keyword>
<evidence type="ECO:0000313" key="1">
    <source>
        <dbReference type="EMBL" id="KAF9647758.1"/>
    </source>
</evidence>
<organism evidence="1 2">
    <name type="scientific">Thelephora ganbajun</name>
    <name type="common">Ganba fungus</name>
    <dbReference type="NCBI Taxonomy" id="370292"/>
    <lineage>
        <taxon>Eukaryota</taxon>
        <taxon>Fungi</taxon>
        <taxon>Dikarya</taxon>
        <taxon>Basidiomycota</taxon>
        <taxon>Agaricomycotina</taxon>
        <taxon>Agaricomycetes</taxon>
        <taxon>Thelephorales</taxon>
        <taxon>Thelephoraceae</taxon>
        <taxon>Thelephora</taxon>
    </lineage>
</organism>
<evidence type="ECO:0000313" key="2">
    <source>
        <dbReference type="Proteomes" id="UP000886501"/>
    </source>
</evidence>
<protein>
    <submittedName>
        <fullName evidence="1">Kinase-like protein</fullName>
    </submittedName>
</protein>
<proteinExistence type="predicted"/>
<gene>
    <name evidence="1" type="ORF">BDM02DRAFT_2505057</name>
</gene>
<reference evidence="1" key="2">
    <citation type="journal article" date="2020" name="Nat. Commun.">
        <title>Large-scale genome sequencing of mycorrhizal fungi provides insights into the early evolution of symbiotic traits.</title>
        <authorList>
            <person name="Miyauchi S."/>
            <person name="Kiss E."/>
            <person name="Kuo A."/>
            <person name="Drula E."/>
            <person name="Kohler A."/>
            <person name="Sanchez-Garcia M."/>
            <person name="Morin E."/>
            <person name="Andreopoulos B."/>
            <person name="Barry K.W."/>
            <person name="Bonito G."/>
            <person name="Buee M."/>
            <person name="Carver A."/>
            <person name="Chen C."/>
            <person name="Cichocki N."/>
            <person name="Clum A."/>
            <person name="Culley D."/>
            <person name="Crous P.W."/>
            <person name="Fauchery L."/>
            <person name="Girlanda M."/>
            <person name="Hayes R.D."/>
            <person name="Keri Z."/>
            <person name="LaButti K."/>
            <person name="Lipzen A."/>
            <person name="Lombard V."/>
            <person name="Magnuson J."/>
            <person name="Maillard F."/>
            <person name="Murat C."/>
            <person name="Nolan M."/>
            <person name="Ohm R.A."/>
            <person name="Pangilinan J."/>
            <person name="Pereira M.F."/>
            <person name="Perotto S."/>
            <person name="Peter M."/>
            <person name="Pfister S."/>
            <person name="Riley R."/>
            <person name="Sitrit Y."/>
            <person name="Stielow J.B."/>
            <person name="Szollosi G."/>
            <person name="Zifcakova L."/>
            <person name="Stursova M."/>
            <person name="Spatafora J.W."/>
            <person name="Tedersoo L."/>
            <person name="Vaario L.M."/>
            <person name="Yamada A."/>
            <person name="Yan M."/>
            <person name="Wang P."/>
            <person name="Xu J."/>
            <person name="Bruns T."/>
            <person name="Baldrian P."/>
            <person name="Vilgalys R."/>
            <person name="Dunand C."/>
            <person name="Henrissat B."/>
            <person name="Grigoriev I.V."/>
            <person name="Hibbett D."/>
            <person name="Nagy L.G."/>
            <person name="Martin F.M."/>
        </authorList>
    </citation>
    <scope>NUCLEOTIDE SEQUENCE</scope>
    <source>
        <strain evidence="1">P2</strain>
    </source>
</reference>
<sequence length="478" mass="53385">MTKGNNAPTVSHISTRGEAQIREFANSNLTPETSRQRAALLLNGKDLARNVRGLTPEDQTRFVDKVDQTYSTVNLQNTRFIAALGNLCSAIERLPTSAVLSTGLEKRSNIAVASGGFTDIWQGDTRDRSVAIRALRMYPASNLKEAKKILWKRVPTWMKLSHENILPFRGVNMTLVQLALVYDWGQNGNINQYLALHPRVSRPSLLLDVAKGLEYLHSLDIPHGDLKGANVIIDHGGRARLTEYGLAPINSDPRFTVAATSGVVGTSRWLAPEIIIPSRRGNSMSVMESKAVDVFAFGMTAVEVFTGKIPFEEQRDEVVGLHISRGGRPDMPANAQTIGLTGEMWKFLENCWHQNPKKRPTVKEVVRRWQKFVENINDDDVTPGIREQEEGTCRPRVKTKALQPRTKAEAARLRTMSEAVQPRTNSEVVRPRLTFEAARSSRPEVIQRRPELEVIQPGTPVFDPPPTPTRNRCFCGLF</sequence>
<accession>A0ACB6ZEE6</accession>
<reference evidence="1" key="1">
    <citation type="submission" date="2019-10" db="EMBL/GenBank/DDBJ databases">
        <authorList>
            <consortium name="DOE Joint Genome Institute"/>
            <person name="Kuo A."/>
            <person name="Miyauchi S."/>
            <person name="Kiss E."/>
            <person name="Drula E."/>
            <person name="Kohler A."/>
            <person name="Sanchez-Garcia M."/>
            <person name="Andreopoulos B."/>
            <person name="Barry K.W."/>
            <person name="Bonito G."/>
            <person name="Buee M."/>
            <person name="Carver A."/>
            <person name="Chen C."/>
            <person name="Cichocki N."/>
            <person name="Clum A."/>
            <person name="Culley D."/>
            <person name="Crous P.W."/>
            <person name="Fauchery L."/>
            <person name="Girlanda M."/>
            <person name="Hayes R."/>
            <person name="Keri Z."/>
            <person name="Labutti K."/>
            <person name="Lipzen A."/>
            <person name="Lombard V."/>
            <person name="Magnuson J."/>
            <person name="Maillard F."/>
            <person name="Morin E."/>
            <person name="Murat C."/>
            <person name="Nolan M."/>
            <person name="Ohm R."/>
            <person name="Pangilinan J."/>
            <person name="Pereira M."/>
            <person name="Perotto S."/>
            <person name="Peter M."/>
            <person name="Riley R."/>
            <person name="Sitrit Y."/>
            <person name="Stielow B."/>
            <person name="Szollosi G."/>
            <person name="Zifcakova L."/>
            <person name="Stursova M."/>
            <person name="Spatafora J.W."/>
            <person name="Tedersoo L."/>
            <person name="Vaario L.-M."/>
            <person name="Yamada A."/>
            <person name="Yan M."/>
            <person name="Wang P."/>
            <person name="Xu J."/>
            <person name="Bruns T."/>
            <person name="Baldrian P."/>
            <person name="Vilgalys R."/>
            <person name="Henrissat B."/>
            <person name="Grigoriev I.V."/>
            <person name="Hibbett D."/>
            <person name="Nagy L.G."/>
            <person name="Martin F.M."/>
        </authorList>
    </citation>
    <scope>NUCLEOTIDE SEQUENCE</scope>
    <source>
        <strain evidence="1">P2</strain>
    </source>
</reference>
<dbReference type="Proteomes" id="UP000886501">
    <property type="component" value="Unassembled WGS sequence"/>
</dbReference>
<name>A0ACB6ZEE6_THEGA</name>
<dbReference type="EMBL" id="MU118026">
    <property type="protein sequence ID" value="KAF9647758.1"/>
    <property type="molecule type" value="Genomic_DNA"/>
</dbReference>
<comment type="caution">
    <text evidence="1">The sequence shown here is derived from an EMBL/GenBank/DDBJ whole genome shotgun (WGS) entry which is preliminary data.</text>
</comment>